<evidence type="ECO:0000259" key="5">
    <source>
        <dbReference type="PROSITE" id="PS51077"/>
    </source>
</evidence>
<evidence type="ECO:0000256" key="3">
    <source>
        <dbReference type="ARBA" id="ARBA00023163"/>
    </source>
</evidence>
<dbReference type="GO" id="GO:0045892">
    <property type="term" value="P:negative regulation of DNA-templated transcription"/>
    <property type="evidence" value="ECO:0007669"/>
    <property type="project" value="TreeGrafter"/>
</dbReference>
<dbReference type="RefSeq" id="WP_011470605.1">
    <property type="nucleotide sequence ID" value="NC_007925.1"/>
</dbReference>
<gene>
    <name evidence="7" type="ordered locus">RPC_0118</name>
</gene>
<dbReference type="SUPFAM" id="SSF55781">
    <property type="entry name" value="GAF domain-like"/>
    <property type="match status" value="1"/>
</dbReference>
<name>Q21D39_RHOPB</name>
<dbReference type="InterPro" id="IPR036388">
    <property type="entry name" value="WH-like_DNA-bd_sf"/>
</dbReference>
<dbReference type="GO" id="GO:0003700">
    <property type="term" value="F:DNA-binding transcription factor activity"/>
    <property type="evidence" value="ECO:0007669"/>
    <property type="project" value="TreeGrafter"/>
</dbReference>
<dbReference type="Gene3D" id="1.10.10.10">
    <property type="entry name" value="Winged helix-like DNA-binding domain superfamily/Winged helix DNA-binding domain"/>
    <property type="match status" value="1"/>
</dbReference>
<feature type="region of interest" description="Disordered" evidence="4">
    <location>
        <begin position="246"/>
        <end position="273"/>
    </location>
</feature>
<reference evidence="7" key="1">
    <citation type="submission" date="2006-03" db="EMBL/GenBank/DDBJ databases">
        <title>Complete sequence of Rhodopseudomonas palustris BisB18.</title>
        <authorList>
            <consortium name="US DOE Joint Genome Institute"/>
            <person name="Copeland A."/>
            <person name="Lucas S."/>
            <person name="Lapidus A."/>
            <person name="Barry K."/>
            <person name="Detter J.C."/>
            <person name="Glavina del Rio T."/>
            <person name="Hammon N."/>
            <person name="Israni S."/>
            <person name="Dalin E."/>
            <person name="Tice H."/>
            <person name="Pitluck S."/>
            <person name="Chain P."/>
            <person name="Malfatti S."/>
            <person name="Shin M."/>
            <person name="Vergez L."/>
            <person name="Schmutz J."/>
            <person name="Larimer F."/>
            <person name="Land M."/>
            <person name="Hauser L."/>
            <person name="Pelletier D.A."/>
            <person name="Kyrpides N."/>
            <person name="Anderson I."/>
            <person name="Oda Y."/>
            <person name="Harwood C.S."/>
            <person name="Richardson P."/>
        </authorList>
    </citation>
    <scope>NUCLEOTIDE SEQUENCE [LARGE SCALE GENOMIC DNA]</scope>
    <source>
        <strain evidence="7">BisB18</strain>
    </source>
</reference>
<feature type="domain" description="HTH iclR-type" evidence="5">
    <location>
        <begin position="9"/>
        <end position="71"/>
    </location>
</feature>
<feature type="domain" description="IclR-ED" evidence="6">
    <location>
        <begin position="71"/>
        <end position="253"/>
    </location>
</feature>
<dbReference type="InterPro" id="IPR014757">
    <property type="entry name" value="Tscrpt_reg_IclR_C"/>
</dbReference>
<dbReference type="STRING" id="316056.RPC_0118"/>
<dbReference type="eggNOG" id="COG1414">
    <property type="taxonomic scope" value="Bacteria"/>
</dbReference>
<evidence type="ECO:0000259" key="6">
    <source>
        <dbReference type="PROSITE" id="PS51078"/>
    </source>
</evidence>
<feature type="compositionally biased region" description="Basic residues" evidence="4">
    <location>
        <begin position="264"/>
        <end position="273"/>
    </location>
</feature>
<dbReference type="GO" id="GO:0003677">
    <property type="term" value="F:DNA binding"/>
    <property type="evidence" value="ECO:0007669"/>
    <property type="project" value="UniProtKB-KW"/>
</dbReference>
<evidence type="ECO:0000256" key="4">
    <source>
        <dbReference type="SAM" id="MobiDB-lite"/>
    </source>
</evidence>
<evidence type="ECO:0000256" key="1">
    <source>
        <dbReference type="ARBA" id="ARBA00023015"/>
    </source>
</evidence>
<dbReference type="KEGG" id="rpc:RPC_0118"/>
<dbReference type="InterPro" id="IPR036390">
    <property type="entry name" value="WH_DNA-bd_sf"/>
</dbReference>
<dbReference type="PROSITE" id="PS51078">
    <property type="entry name" value="ICLR_ED"/>
    <property type="match status" value="1"/>
</dbReference>
<dbReference type="InterPro" id="IPR050707">
    <property type="entry name" value="HTH_MetabolicPath_Reg"/>
</dbReference>
<dbReference type="SMART" id="SM00346">
    <property type="entry name" value="HTH_ICLR"/>
    <property type="match status" value="1"/>
</dbReference>
<sequence length="273" mass="29376">MSEQGSGGVHSVQLAIDVLEAVAFADEELGVTQIAERLSMTKGSVFRHLQTFVDRGYLTQNPTTSRYAIGPKSRLLARHAPEADLVHLAEGPMRQLRDALGHPVVLSEMTPRGALVLHTLSGTAPIEIGVRSGSELTFHASAQGKVMLAFAPAPFQARVLARPLQRYTDKTMITTRRLEKELVKITSLGFASAPEENMLGLNAVAAPIFDAHDACIAAVALVGSIQFLPEKPRPSDVTQLIETARQISRKLGHGNRSGEPPTAAKRRPRTAGV</sequence>
<dbReference type="SUPFAM" id="SSF46785">
    <property type="entry name" value="Winged helix' DNA-binding domain"/>
    <property type="match status" value="1"/>
</dbReference>
<dbReference type="InterPro" id="IPR005471">
    <property type="entry name" value="Tscrpt_reg_IclR_N"/>
</dbReference>
<dbReference type="FunFam" id="1.10.10.10:FF:000056">
    <property type="entry name" value="IclR family transcriptional regulator"/>
    <property type="match status" value="1"/>
</dbReference>
<dbReference type="InterPro" id="IPR029016">
    <property type="entry name" value="GAF-like_dom_sf"/>
</dbReference>
<protein>
    <submittedName>
        <fullName evidence="7">Transcriptional regulator, IclR family</fullName>
    </submittedName>
</protein>
<dbReference type="OrthoDB" id="6811967at2"/>
<evidence type="ECO:0000313" key="7">
    <source>
        <dbReference type="EMBL" id="ABD85697.1"/>
    </source>
</evidence>
<dbReference type="EMBL" id="CP000301">
    <property type="protein sequence ID" value="ABD85697.1"/>
    <property type="molecule type" value="Genomic_DNA"/>
</dbReference>
<keyword evidence="3" id="KW-0804">Transcription</keyword>
<dbReference type="HOGENOM" id="CLU_062618_2_1_5"/>
<accession>Q21D39</accession>
<dbReference type="PANTHER" id="PTHR30136">
    <property type="entry name" value="HELIX-TURN-HELIX TRANSCRIPTIONAL REGULATOR, ICLR FAMILY"/>
    <property type="match status" value="1"/>
</dbReference>
<evidence type="ECO:0000256" key="2">
    <source>
        <dbReference type="ARBA" id="ARBA00023125"/>
    </source>
</evidence>
<dbReference type="PROSITE" id="PS51077">
    <property type="entry name" value="HTH_ICLR"/>
    <property type="match status" value="1"/>
</dbReference>
<dbReference type="Gene3D" id="3.30.450.40">
    <property type="match status" value="1"/>
</dbReference>
<dbReference type="Pfam" id="PF09339">
    <property type="entry name" value="HTH_IclR"/>
    <property type="match status" value="1"/>
</dbReference>
<dbReference type="AlphaFoldDB" id="Q21D39"/>
<organism evidence="7">
    <name type="scientific">Rhodopseudomonas palustris (strain BisB18)</name>
    <dbReference type="NCBI Taxonomy" id="316056"/>
    <lineage>
        <taxon>Bacteria</taxon>
        <taxon>Pseudomonadati</taxon>
        <taxon>Pseudomonadota</taxon>
        <taxon>Alphaproteobacteria</taxon>
        <taxon>Hyphomicrobiales</taxon>
        <taxon>Nitrobacteraceae</taxon>
        <taxon>Rhodopseudomonas</taxon>
    </lineage>
</organism>
<dbReference type="Pfam" id="PF01614">
    <property type="entry name" value="IclR_C"/>
    <property type="match status" value="1"/>
</dbReference>
<keyword evidence="1" id="KW-0805">Transcription regulation</keyword>
<dbReference type="PANTHER" id="PTHR30136:SF8">
    <property type="entry name" value="TRANSCRIPTIONAL REGULATORY PROTEIN"/>
    <property type="match status" value="1"/>
</dbReference>
<proteinExistence type="predicted"/>
<keyword evidence="2" id="KW-0238">DNA-binding</keyword>